<feature type="domain" description="Conserved hypothetical protein CHP02391" evidence="1">
    <location>
        <begin position="112"/>
        <end position="220"/>
    </location>
</feature>
<proteinExistence type="predicted"/>
<evidence type="ECO:0000313" key="3">
    <source>
        <dbReference type="Proteomes" id="UP000313645"/>
    </source>
</evidence>
<dbReference type="EMBL" id="SJDL01000090">
    <property type="protein sequence ID" value="TBW46392.1"/>
    <property type="molecule type" value="Genomic_DNA"/>
</dbReference>
<organism evidence="2 3">
    <name type="scientific">Marinobacter halodurans</name>
    <dbReference type="NCBI Taxonomy" id="2528979"/>
    <lineage>
        <taxon>Bacteria</taxon>
        <taxon>Pseudomonadati</taxon>
        <taxon>Pseudomonadota</taxon>
        <taxon>Gammaproteobacteria</taxon>
        <taxon>Pseudomonadales</taxon>
        <taxon>Marinobacteraceae</taxon>
        <taxon>Marinobacter</taxon>
    </lineage>
</organism>
<name>A0ABY1ZDC8_9GAMM</name>
<gene>
    <name evidence="2" type="ORF">EZI54_23285</name>
</gene>
<accession>A0ABY1ZDC8</accession>
<evidence type="ECO:0000313" key="2">
    <source>
        <dbReference type="EMBL" id="TBW46392.1"/>
    </source>
</evidence>
<dbReference type="Proteomes" id="UP000313645">
    <property type="component" value="Unassembled WGS sequence"/>
</dbReference>
<dbReference type="InterPro" id="IPR012654">
    <property type="entry name" value="CHP02391"/>
</dbReference>
<comment type="caution">
    <text evidence="2">The sequence shown here is derived from an EMBL/GenBank/DDBJ whole genome shotgun (WGS) entry which is preliminary data.</text>
</comment>
<dbReference type="RefSeq" id="WP_131484249.1">
    <property type="nucleotide sequence ID" value="NZ_SJDL01000090.1"/>
</dbReference>
<keyword evidence="3" id="KW-1185">Reference proteome</keyword>
<sequence>MGIKKSLTSVLQQYQITHDKAVQLYGLFEEAEAPELLRVQQELGGNATKLVEIADLGWEQCGSLGRHLTFLEYYLKRNDKAGCYSDIKDILFYDLPATLRSLISEASEDQFLDEKLRESVVPLMDGLHFDSAIRKTFVVLTERLRRAFGVQDEIDGEDLVNLVFGKGGKIPVALDDSKKQSLRNLISGFYGVYRNRYAHNDREATSSDAKAIVHMANQILCEIEAVSRASAQNA</sequence>
<protein>
    <recommendedName>
        <fullName evidence="1">Conserved hypothetical protein CHP02391 domain-containing protein</fullName>
    </recommendedName>
</protein>
<reference evidence="2 3" key="1">
    <citation type="submission" date="2019-02" db="EMBL/GenBank/DDBJ databases">
        <title>Marinobacter halodurans sp. nov., a marine bacterium isolated from sea tidal flat.</title>
        <authorList>
            <person name="Yoo Y."/>
            <person name="Lee D.W."/>
            <person name="Kim B.S."/>
            <person name="Kim J.-J."/>
        </authorList>
    </citation>
    <scope>NUCLEOTIDE SEQUENCE [LARGE SCALE GENOMIC DNA]</scope>
    <source>
        <strain evidence="2 3">YJ-S3-2</strain>
    </source>
</reference>
<dbReference type="Pfam" id="PF09509">
    <property type="entry name" value="Hypoth_Ymh"/>
    <property type="match status" value="1"/>
</dbReference>
<evidence type="ECO:0000259" key="1">
    <source>
        <dbReference type="Pfam" id="PF09509"/>
    </source>
</evidence>